<dbReference type="RefSeq" id="WP_249772846.1">
    <property type="nucleotide sequence ID" value="NZ_CP097332.1"/>
</dbReference>
<comment type="similarity">
    <text evidence="1">Belongs to the universal stress protein A family.</text>
</comment>
<evidence type="ECO:0000313" key="3">
    <source>
        <dbReference type="EMBL" id="UQX88950.1"/>
    </source>
</evidence>
<dbReference type="CDD" id="cd00293">
    <property type="entry name" value="USP-like"/>
    <property type="match status" value="1"/>
</dbReference>
<proteinExistence type="inferred from homology"/>
<accession>A0ABY4R1E8</accession>
<dbReference type="PANTHER" id="PTHR46268">
    <property type="entry name" value="STRESS RESPONSE PROTEIN NHAX"/>
    <property type="match status" value="1"/>
</dbReference>
<keyword evidence="4" id="KW-1185">Reference proteome</keyword>
<evidence type="ECO:0000313" key="4">
    <source>
        <dbReference type="Proteomes" id="UP001056336"/>
    </source>
</evidence>
<reference evidence="3" key="1">
    <citation type="journal article" date="2018" name="Int. J. Syst. Evol. Microbiol.">
        <title>Jatrophihabitans telluris sp. nov., isolated from sediment soil of lava forest wetlands and the emended description of the genus Jatrophihabitans.</title>
        <authorList>
            <person name="Lee K.C."/>
            <person name="Suh M.K."/>
            <person name="Eom M.K."/>
            <person name="Kim K.K."/>
            <person name="Kim J.S."/>
            <person name="Kim D.S."/>
            <person name="Ko S.H."/>
            <person name="Shin Y.K."/>
            <person name="Lee J.S."/>
        </authorList>
    </citation>
    <scope>NUCLEOTIDE SEQUENCE</scope>
    <source>
        <strain evidence="3">N237</strain>
    </source>
</reference>
<reference evidence="3" key="2">
    <citation type="submission" date="2022-05" db="EMBL/GenBank/DDBJ databases">
        <authorList>
            <person name="Kim J.-S."/>
            <person name="Lee K."/>
            <person name="Suh M."/>
            <person name="Eom M."/>
            <person name="Kim J.-S."/>
            <person name="Kim D.-S."/>
            <person name="Ko S.-H."/>
            <person name="Shin Y."/>
            <person name="Lee J.-S."/>
        </authorList>
    </citation>
    <scope>NUCLEOTIDE SEQUENCE</scope>
    <source>
        <strain evidence="3">N237</strain>
    </source>
</reference>
<dbReference type="PANTHER" id="PTHR46268:SF6">
    <property type="entry name" value="UNIVERSAL STRESS PROTEIN UP12"/>
    <property type="match status" value="1"/>
</dbReference>
<dbReference type="InterPro" id="IPR006016">
    <property type="entry name" value="UspA"/>
</dbReference>
<evidence type="ECO:0000259" key="2">
    <source>
        <dbReference type="Pfam" id="PF00582"/>
    </source>
</evidence>
<dbReference type="Proteomes" id="UP001056336">
    <property type="component" value="Chromosome"/>
</dbReference>
<name>A0ABY4R1E8_9ACTN</name>
<organism evidence="3 4">
    <name type="scientific">Jatrophihabitans telluris</name>
    <dbReference type="NCBI Taxonomy" id="2038343"/>
    <lineage>
        <taxon>Bacteria</taxon>
        <taxon>Bacillati</taxon>
        <taxon>Actinomycetota</taxon>
        <taxon>Actinomycetes</taxon>
        <taxon>Jatrophihabitantales</taxon>
        <taxon>Jatrophihabitantaceae</taxon>
        <taxon>Jatrophihabitans</taxon>
    </lineage>
</organism>
<protein>
    <submittedName>
        <fullName evidence="3">Universal stress protein</fullName>
    </submittedName>
</protein>
<gene>
    <name evidence="3" type="ORF">M6D93_02870</name>
</gene>
<sequence length="167" mass="17418">MTVPQSQHTLLVGIDGGPGSGAVLQSAARLAELVHGQLLIAHIVETPQVVGGGYAGIGIGLDESALTDVEAVLFPEVVEAMAESAVSWRLMALTGNPATELVRIADQQRVSAIVVGADTPGWTSHLRRLSSGSVPTRLAHEQRAPVVIVPAGCSRSRHRDNPQTLQA</sequence>
<dbReference type="EMBL" id="CP097332">
    <property type="protein sequence ID" value="UQX88950.1"/>
    <property type="molecule type" value="Genomic_DNA"/>
</dbReference>
<dbReference type="Gene3D" id="3.40.50.620">
    <property type="entry name" value="HUPs"/>
    <property type="match status" value="1"/>
</dbReference>
<dbReference type="Pfam" id="PF00582">
    <property type="entry name" value="Usp"/>
    <property type="match status" value="1"/>
</dbReference>
<dbReference type="SUPFAM" id="SSF52402">
    <property type="entry name" value="Adenine nucleotide alpha hydrolases-like"/>
    <property type="match status" value="1"/>
</dbReference>
<dbReference type="InterPro" id="IPR014729">
    <property type="entry name" value="Rossmann-like_a/b/a_fold"/>
</dbReference>
<feature type="domain" description="UspA" evidence="2">
    <location>
        <begin position="9"/>
        <end position="150"/>
    </location>
</feature>
<evidence type="ECO:0000256" key="1">
    <source>
        <dbReference type="ARBA" id="ARBA00008791"/>
    </source>
</evidence>